<evidence type="ECO:0000313" key="2">
    <source>
        <dbReference type="Proteomes" id="UP001060085"/>
    </source>
</evidence>
<gene>
    <name evidence="1" type="ORF">M9H77_18270</name>
</gene>
<organism evidence="1 2">
    <name type="scientific">Catharanthus roseus</name>
    <name type="common">Madagascar periwinkle</name>
    <name type="synonym">Vinca rosea</name>
    <dbReference type="NCBI Taxonomy" id="4058"/>
    <lineage>
        <taxon>Eukaryota</taxon>
        <taxon>Viridiplantae</taxon>
        <taxon>Streptophyta</taxon>
        <taxon>Embryophyta</taxon>
        <taxon>Tracheophyta</taxon>
        <taxon>Spermatophyta</taxon>
        <taxon>Magnoliopsida</taxon>
        <taxon>eudicotyledons</taxon>
        <taxon>Gunneridae</taxon>
        <taxon>Pentapetalae</taxon>
        <taxon>asterids</taxon>
        <taxon>lamiids</taxon>
        <taxon>Gentianales</taxon>
        <taxon>Apocynaceae</taxon>
        <taxon>Rauvolfioideae</taxon>
        <taxon>Vinceae</taxon>
        <taxon>Catharanthinae</taxon>
        <taxon>Catharanthus</taxon>
    </lineage>
</organism>
<name>A0ACC0B6Y4_CATRO</name>
<accession>A0ACC0B6Y4</accession>
<sequence length="119" mass="13221">MEKMAEKSTPKPVQEALGNQDLSDIVECFAEILQFLLQIRLRFLSKLNLDFLMASFAISFDSAVLLFSSQSMGVNVSWLRWPLSTKGISKVKEVVPPPPPAAEAEPVPELNLSKLNFLS</sequence>
<protein>
    <submittedName>
        <fullName evidence="1">Uncharacterized protein</fullName>
    </submittedName>
</protein>
<reference evidence="2" key="1">
    <citation type="journal article" date="2023" name="Nat. Plants">
        <title>Single-cell RNA sequencing provides a high-resolution roadmap for understanding the multicellular compartmentation of specialized metabolism.</title>
        <authorList>
            <person name="Sun S."/>
            <person name="Shen X."/>
            <person name="Li Y."/>
            <person name="Li Y."/>
            <person name="Wang S."/>
            <person name="Li R."/>
            <person name="Zhang H."/>
            <person name="Shen G."/>
            <person name="Guo B."/>
            <person name="Wei J."/>
            <person name="Xu J."/>
            <person name="St-Pierre B."/>
            <person name="Chen S."/>
            <person name="Sun C."/>
        </authorList>
    </citation>
    <scope>NUCLEOTIDE SEQUENCE [LARGE SCALE GENOMIC DNA]</scope>
</reference>
<keyword evidence="2" id="KW-1185">Reference proteome</keyword>
<dbReference type="EMBL" id="CM044704">
    <property type="protein sequence ID" value="KAI5668417.1"/>
    <property type="molecule type" value="Genomic_DNA"/>
</dbReference>
<dbReference type="Proteomes" id="UP001060085">
    <property type="component" value="Linkage Group LG04"/>
</dbReference>
<proteinExistence type="predicted"/>
<comment type="caution">
    <text evidence="1">The sequence shown here is derived from an EMBL/GenBank/DDBJ whole genome shotgun (WGS) entry which is preliminary data.</text>
</comment>
<evidence type="ECO:0000313" key="1">
    <source>
        <dbReference type="EMBL" id="KAI5668417.1"/>
    </source>
</evidence>